<comment type="caution">
    <text evidence="1">The sequence shown here is derived from an EMBL/GenBank/DDBJ whole genome shotgun (WGS) entry which is preliminary data.</text>
</comment>
<accession>A0AAD6ZN61</accession>
<evidence type="ECO:0000313" key="2">
    <source>
        <dbReference type="Proteomes" id="UP001218218"/>
    </source>
</evidence>
<dbReference type="Proteomes" id="UP001218218">
    <property type="component" value="Unassembled WGS sequence"/>
</dbReference>
<name>A0AAD6ZN61_9AGAR</name>
<proteinExistence type="predicted"/>
<evidence type="ECO:0008006" key="3">
    <source>
        <dbReference type="Google" id="ProtNLM"/>
    </source>
</evidence>
<dbReference type="EMBL" id="JARIHO010000036">
    <property type="protein sequence ID" value="KAJ7330903.1"/>
    <property type="molecule type" value="Genomic_DNA"/>
</dbReference>
<dbReference type="InterPro" id="IPR040521">
    <property type="entry name" value="KDZ"/>
</dbReference>
<sequence>MDPILKRQLNNLAAEDDDIDEMAEGSNWVDIDAVMEGSERIELSHAGGELQDSLAEGIEEEISVNRRWDWRTRRDRTERRNLDFMAQMPEMILVYMRWCDPEEGGSPISDTDEDTEVYSILVIDMFDTERREIALDPRGGGISPALIMQGLVPCSPWKPTAAITTRVLEVYRVAHARCPQLAIQAFVKTLCDLHGVPYRPYLREQFSISYDLYLDLRRRTEARLLHHLGRDSFAWRVKHDCPACMYKLEGEDELIFDVLVTQDGGNSLKRVLQRNKVESEPGDGPEFVVGESKEYTDNRDASDWYFLAREKVNELAKHRIAERMPMEAIEDKTNPCAERWKNMIEDVTAKMWGIFDETGIFVCLCRHGFVLMIVDMIKSGELAKYPLAVTEALLEHLGERTGAGYDVGCDFQTTLKNSPLGECAKCKNFCCLVGAFHGHAHNRLCQLCFLATYVEGLGLEDLEGCERFFSGSNGLAKSCRYASRFHRQQEIMAYVKHYDTFHTYANLSKFLSDNYKQALGILKTEHKIRQFMAKEEIANYQVLHDWLKEEKAFLLGLQEESKDQTETLEMEYVQKLVNLDTSRFSSAKYVVLATEARKAQGNNATYTPGTSKAELARRRGKEKVEHDLEAVQELEERLGIVDRWTTESEKWQSTVGEIKKRKYQLALNSVEHLIVQRIFELTKVNQSQTGYKMRRHIAKSLQARSKAVKNAIDRYNDAALALDPPMVSLTWEQVVEYTFLADFDILRDTRDELCRAREEIQRLNIEIRRVVTWIRDENRFLLDQEESLRSEEGKSPEDAETDRLLAVQVKLYRERRGRFDRTHIQRFQKLAHLNGFTGTIRSGTAVERAGSEVSMIGIDGDRDLDDGAA</sequence>
<keyword evidence="2" id="KW-1185">Reference proteome</keyword>
<evidence type="ECO:0000313" key="1">
    <source>
        <dbReference type="EMBL" id="KAJ7330903.1"/>
    </source>
</evidence>
<organism evidence="1 2">
    <name type="scientific">Mycena albidolilacea</name>
    <dbReference type="NCBI Taxonomy" id="1033008"/>
    <lineage>
        <taxon>Eukaryota</taxon>
        <taxon>Fungi</taxon>
        <taxon>Dikarya</taxon>
        <taxon>Basidiomycota</taxon>
        <taxon>Agaricomycotina</taxon>
        <taxon>Agaricomycetes</taxon>
        <taxon>Agaricomycetidae</taxon>
        <taxon>Agaricales</taxon>
        <taxon>Marasmiineae</taxon>
        <taxon>Mycenaceae</taxon>
        <taxon>Mycena</taxon>
    </lineage>
</organism>
<reference evidence="1" key="1">
    <citation type="submission" date="2023-03" db="EMBL/GenBank/DDBJ databases">
        <title>Massive genome expansion in bonnet fungi (Mycena s.s.) driven by repeated elements and novel gene families across ecological guilds.</title>
        <authorList>
            <consortium name="Lawrence Berkeley National Laboratory"/>
            <person name="Harder C.B."/>
            <person name="Miyauchi S."/>
            <person name="Viragh M."/>
            <person name="Kuo A."/>
            <person name="Thoen E."/>
            <person name="Andreopoulos B."/>
            <person name="Lu D."/>
            <person name="Skrede I."/>
            <person name="Drula E."/>
            <person name="Henrissat B."/>
            <person name="Morin E."/>
            <person name="Kohler A."/>
            <person name="Barry K."/>
            <person name="LaButti K."/>
            <person name="Morin E."/>
            <person name="Salamov A."/>
            <person name="Lipzen A."/>
            <person name="Mereny Z."/>
            <person name="Hegedus B."/>
            <person name="Baldrian P."/>
            <person name="Stursova M."/>
            <person name="Weitz H."/>
            <person name="Taylor A."/>
            <person name="Grigoriev I.V."/>
            <person name="Nagy L.G."/>
            <person name="Martin F."/>
            <person name="Kauserud H."/>
        </authorList>
    </citation>
    <scope>NUCLEOTIDE SEQUENCE</scope>
    <source>
        <strain evidence="1">CBHHK002</strain>
    </source>
</reference>
<dbReference type="PANTHER" id="PTHR33096:SF1">
    <property type="entry name" value="CXC1-LIKE CYSTEINE CLUSTER ASSOCIATED WITH KDZ TRANSPOSASES DOMAIN-CONTAINING PROTEIN"/>
    <property type="match status" value="1"/>
</dbReference>
<dbReference type="AlphaFoldDB" id="A0AAD6ZN61"/>
<dbReference type="PANTHER" id="PTHR33096">
    <property type="entry name" value="CXC2 DOMAIN-CONTAINING PROTEIN"/>
    <property type="match status" value="1"/>
</dbReference>
<gene>
    <name evidence="1" type="ORF">DFH08DRAFT_916509</name>
</gene>
<protein>
    <recommendedName>
        <fullName evidence="3">CxC1-like cysteine cluster associated with KDZ transposases domain-containing protein</fullName>
    </recommendedName>
</protein>
<dbReference type="Pfam" id="PF18758">
    <property type="entry name" value="KDZ"/>
    <property type="match status" value="1"/>
</dbReference>